<dbReference type="GO" id="GO:0003993">
    <property type="term" value="F:acid phosphatase activity"/>
    <property type="evidence" value="ECO:0007669"/>
    <property type="project" value="InterPro"/>
</dbReference>
<evidence type="ECO:0000313" key="5">
    <source>
        <dbReference type="Proteomes" id="UP000294829"/>
    </source>
</evidence>
<comment type="caution">
    <text evidence="4">The sequence shown here is derived from an EMBL/GenBank/DDBJ whole genome shotgun (WGS) entry which is preliminary data.</text>
</comment>
<sequence length="477" mass="50680">MLKKHSLLCCLIAAVVALSACRTAPSNPSATSSAAVDANAANQIQAAFVVLGEQGQAQARVITSASACPALTQDGVTSAMSIRALPATIAQRKTLSSPTDSKPSDFPVLTCEATLKTGVKVASVAGKTLAVPKAVPLKILVVGDTGCRMKLADNYFQSCYDSDKWAFGTVAKSAATFAPDLVIHVGDYQYRENPCPAGNAACADSPWGFGWDTWKADFFDPAAPLLSAAPWVLARGNHESCARAGQGWWRFMDPRSLQTGRDCNVEANDMTGDYSDPYAVPLGAGAQLIVFDSAKTASKPVAKTDPVYAIYAAQFKQVDRLAEQAPFSIFLEHHPILGFAPEKAKNSNVEVKSGNAALQSILQDSHPQRLFAPNVQLLLAGHVHLFEAITFETDHPMQIVSGNGGSSPDVDLPTQLSPQATPFSGAKVAHFNSTSESGFMTMERASVTATDWVMKSYDRNGKLMTTCTISRGKQACN</sequence>
<dbReference type="PANTHER" id="PTHR22953">
    <property type="entry name" value="ACID PHOSPHATASE RELATED"/>
    <property type="match status" value="1"/>
</dbReference>
<dbReference type="OrthoDB" id="9763403at2"/>
<evidence type="ECO:0000313" key="4">
    <source>
        <dbReference type="EMBL" id="TDK67305.1"/>
    </source>
</evidence>
<dbReference type="PANTHER" id="PTHR22953:SF153">
    <property type="entry name" value="PURPLE ACID PHOSPHATASE"/>
    <property type="match status" value="1"/>
</dbReference>
<evidence type="ECO:0000256" key="2">
    <source>
        <dbReference type="SAM" id="SignalP"/>
    </source>
</evidence>
<proteinExistence type="predicted"/>
<dbReference type="InterPro" id="IPR029052">
    <property type="entry name" value="Metallo-depent_PP-like"/>
</dbReference>
<evidence type="ECO:0000259" key="3">
    <source>
        <dbReference type="Pfam" id="PF00149"/>
    </source>
</evidence>
<dbReference type="Pfam" id="PF00149">
    <property type="entry name" value="Metallophos"/>
    <property type="match status" value="1"/>
</dbReference>
<reference evidence="4 5" key="1">
    <citation type="submission" date="2019-03" db="EMBL/GenBank/DDBJ databases">
        <title>Sapientia aquatica gen. nov., sp. nov., isolated from a crater lake.</title>
        <authorList>
            <person name="Felfoldi T."/>
            <person name="Szabo A."/>
            <person name="Toth E."/>
            <person name="Schumann P."/>
            <person name="Keki Z."/>
            <person name="Marialigeti K."/>
            <person name="Mathe I."/>
        </authorList>
    </citation>
    <scope>NUCLEOTIDE SEQUENCE [LARGE SCALE GENOMIC DNA]</scope>
    <source>
        <strain evidence="4 5">SA-152</strain>
    </source>
</reference>
<gene>
    <name evidence="4" type="ORF">E2I14_05960</name>
</gene>
<dbReference type="AlphaFoldDB" id="A0A4R5W4K3"/>
<feature type="signal peptide" evidence="2">
    <location>
        <begin position="1"/>
        <end position="19"/>
    </location>
</feature>
<name>A0A4R5W4K3_9BURK</name>
<dbReference type="Proteomes" id="UP000294829">
    <property type="component" value="Unassembled WGS sequence"/>
</dbReference>
<dbReference type="SUPFAM" id="SSF56300">
    <property type="entry name" value="Metallo-dependent phosphatases"/>
    <property type="match status" value="1"/>
</dbReference>
<keyword evidence="1 2" id="KW-0732">Signal</keyword>
<dbReference type="InterPro" id="IPR039331">
    <property type="entry name" value="PAPs-like"/>
</dbReference>
<evidence type="ECO:0000256" key="1">
    <source>
        <dbReference type="ARBA" id="ARBA00022729"/>
    </source>
</evidence>
<feature type="domain" description="Calcineurin-like phosphoesterase" evidence="3">
    <location>
        <begin position="137"/>
        <end position="384"/>
    </location>
</feature>
<dbReference type="InterPro" id="IPR004843">
    <property type="entry name" value="Calcineurin-like_PHP"/>
</dbReference>
<dbReference type="EMBL" id="SMYL01000002">
    <property type="protein sequence ID" value="TDK67305.1"/>
    <property type="molecule type" value="Genomic_DNA"/>
</dbReference>
<keyword evidence="5" id="KW-1185">Reference proteome</keyword>
<dbReference type="PROSITE" id="PS51257">
    <property type="entry name" value="PROKAR_LIPOPROTEIN"/>
    <property type="match status" value="1"/>
</dbReference>
<dbReference type="RefSeq" id="WP_133326425.1">
    <property type="nucleotide sequence ID" value="NZ_SMYL01000002.1"/>
</dbReference>
<feature type="chain" id="PRO_5020901404" evidence="2">
    <location>
        <begin position="20"/>
        <end position="477"/>
    </location>
</feature>
<accession>A0A4R5W4K3</accession>
<organism evidence="4 5">
    <name type="scientific">Sapientia aquatica</name>
    <dbReference type="NCBI Taxonomy" id="1549640"/>
    <lineage>
        <taxon>Bacteria</taxon>
        <taxon>Pseudomonadati</taxon>
        <taxon>Pseudomonadota</taxon>
        <taxon>Betaproteobacteria</taxon>
        <taxon>Burkholderiales</taxon>
        <taxon>Oxalobacteraceae</taxon>
        <taxon>Sapientia</taxon>
    </lineage>
</organism>
<dbReference type="Gene3D" id="3.60.21.10">
    <property type="match status" value="1"/>
</dbReference>
<protein>
    <submittedName>
        <fullName evidence="4">Serine/threonine protein phosphatase</fullName>
    </submittedName>
</protein>